<accession>A0A938WUZ3</accession>
<dbReference type="EMBL" id="JACJJG010000096">
    <property type="protein sequence ID" value="MBM6674570.1"/>
    <property type="molecule type" value="Genomic_DNA"/>
</dbReference>
<feature type="compositionally biased region" description="Basic and acidic residues" evidence="1">
    <location>
        <begin position="32"/>
        <end position="44"/>
    </location>
</feature>
<evidence type="ECO:0000313" key="2">
    <source>
        <dbReference type="EMBL" id="MBM6674570.1"/>
    </source>
</evidence>
<dbReference type="AlphaFoldDB" id="A0A938WUZ3"/>
<evidence type="ECO:0000313" key="3">
    <source>
        <dbReference type="Proteomes" id="UP000706891"/>
    </source>
</evidence>
<comment type="caution">
    <text evidence="2">The sequence shown here is derived from an EMBL/GenBank/DDBJ whole genome shotgun (WGS) entry which is preliminary data.</text>
</comment>
<organism evidence="2 3">
    <name type="scientific">Marseilla massiliensis</name>
    <dbReference type="NCBI Taxonomy" id="1841864"/>
    <lineage>
        <taxon>Bacteria</taxon>
        <taxon>Pseudomonadati</taxon>
        <taxon>Bacteroidota</taxon>
        <taxon>Bacteroidia</taxon>
        <taxon>Bacteroidales</taxon>
        <taxon>Prevotellaceae</taxon>
        <taxon>Marseilla</taxon>
    </lineage>
</organism>
<dbReference type="RefSeq" id="WP_205105695.1">
    <property type="nucleotide sequence ID" value="NZ_JACJJG010000096.1"/>
</dbReference>
<protein>
    <submittedName>
        <fullName evidence="2">Uncharacterized protein</fullName>
    </submittedName>
</protein>
<name>A0A938WUZ3_9BACT</name>
<reference evidence="2" key="1">
    <citation type="submission" date="2020-08" db="EMBL/GenBank/DDBJ databases">
        <authorList>
            <person name="Cejkova D."/>
            <person name="Kubasova T."/>
            <person name="Jahodarova E."/>
            <person name="Rychlik I."/>
        </authorList>
    </citation>
    <scope>NUCLEOTIDE SEQUENCE</scope>
    <source>
        <strain evidence="2">An824</strain>
    </source>
</reference>
<dbReference type="Proteomes" id="UP000706891">
    <property type="component" value="Unassembled WGS sequence"/>
</dbReference>
<evidence type="ECO:0000256" key="1">
    <source>
        <dbReference type="SAM" id="MobiDB-lite"/>
    </source>
</evidence>
<feature type="compositionally biased region" description="Basic and acidic residues" evidence="1">
    <location>
        <begin position="65"/>
        <end position="81"/>
    </location>
</feature>
<feature type="region of interest" description="Disordered" evidence="1">
    <location>
        <begin position="32"/>
        <end position="81"/>
    </location>
</feature>
<reference evidence="2" key="2">
    <citation type="journal article" date="2021" name="Sci. Rep.">
        <title>The distribution of antibiotic resistance genes in chicken gut microbiota commensals.</title>
        <authorList>
            <person name="Juricova H."/>
            <person name="Matiasovicova J."/>
            <person name="Kubasova T."/>
            <person name="Cejkova D."/>
            <person name="Rychlik I."/>
        </authorList>
    </citation>
    <scope>NUCLEOTIDE SEQUENCE</scope>
    <source>
        <strain evidence="2">An824</strain>
    </source>
</reference>
<sequence length="81" mass="9741">MNNYIEYKRQTREMPQYVRDKIAAKLRGRKLSDETKRRISDGQRRAWAQIPPQQDFDKLWPTNDNDNKDPKGNVTEKENTF</sequence>
<gene>
    <name evidence="2" type="ORF">H6A34_11880</name>
</gene>
<proteinExistence type="predicted"/>
<keyword evidence="3" id="KW-1185">Reference proteome</keyword>